<keyword evidence="2" id="KW-1185">Reference proteome</keyword>
<name>A0A6A6I6M9_9PLEO</name>
<evidence type="ECO:0000313" key="2">
    <source>
        <dbReference type="Proteomes" id="UP000800094"/>
    </source>
</evidence>
<reference evidence="1" key="1">
    <citation type="journal article" date="2020" name="Stud. Mycol.">
        <title>101 Dothideomycetes genomes: a test case for predicting lifestyles and emergence of pathogens.</title>
        <authorList>
            <person name="Haridas S."/>
            <person name="Albert R."/>
            <person name="Binder M."/>
            <person name="Bloem J."/>
            <person name="Labutti K."/>
            <person name="Salamov A."/>
            <person name="Andreopoulos B."/>
            <person name="Baker S."/>
            <person name="Barry K."/>
            <person name="Bills G."/>
            <person name="Bluhm B."/>
            <person name="Cannon C."/>
            <person name="Castanera R."/>
            <person name="Culley D."/>
            <person name="Daum C."/>
            <person name="Ezra D."/>
            <person name="Gonzalez J."/>
            <person name="Henrissat B."/>
            <person name="Kuo A."/>
            <person name="Liang C."/>
            <person name="Lipzen A."/>
            <person name="Lutzoni F."/>
            <person name="Magnuson J."/>
            <person name="Mondo S."/>
            <person name="Nolan M."/>
            <person name="Ohm R."/>
            <person name="Pangilinan J."/>
            <person name="Park H.-J."/>
            <person name="Ramirez L."/>
            <person name="Alfaro M."/>
            <person name="Sun H."/>
            <person name="Tritt A."/>
            <person name="Yoshinaga Y."/>
            <person name="Zwiers L.-H."/>
            <person name="Turgeon B."/>
            <person name="Goodwin S."/>
            <person name="Spatafora J."/>
            <person name="Crous P."/>
            <person name="Grigoriev I."/>
        </authorList>
    </citation>
    <scope>NUCLEOTIDE SEQUENCE</scope>
    <source>
        <strain evidence="1">CBS 122368</strain>
    </source>
</reference>
<evidence type="ECO:0000313" key="1">
    <source>
        <dbReference type="EMBL" id="KAF2245183.1"/>
    </source>
</evidence>
<accession>A0A6A6I6M9</accession>
<dbReference type="Proteomes" id="UP000800094">
    <property type="component" value="Unassembled WGS sequence"/>
</dbReference>
<dbReference type="AlphaFoldDB" id="A0A6A6I6M9"/>
<dbReference type="RefSeq" id="XP_033680187.1">
    <property type="nucleotide sequence ID" value="XM_033833776.1"/>
</dbReference>
<dbReference type="OrthoDB" id="3713678at2759"/>
<gene>
    <name evidence="1" type="ORF">BU26DRAFT_568478</name>
</gene>
<sequence length="316" mass="35750">MIKDLKRAFGKDPEEETLRAHADLMMAKAEYRMSEEDDFGKWWPKIQATATLGRLSLAEQPHGNKLTEDTFQEALDRLRRSAKERSCLGPRLTHDCKYQEFLEAVRRGEQEKLASADLVKRYFSPVAWLNGDKLVEDLFKDFFVDNGMDRTFGLAMPHRHFDILPGQMMVNYNGTSTPWNVNPGEGMDEPQPAVWNFSSTGELIPTEFNYSKGHKVEMGEKERAFVASFKRLLDEKDLREIFGLCEYPGDDFEGTCGITMGSANINLKPKDYPEGLKGADTAGFFSPPLRKRGCRCTCDNRTAPHGHGAHVITQSA</sequence>
<dbReference type="GeneID" id="54587106"/>
<proteinExistence type="predicted"/>
<protein>
    <submittedName>
        <fullName evidence="1">Uncharacterized protein</fullName>
    </submittedName>
</protein>
<organism evidence="1 2">
    <name type="scientific">Trematosphaeria pertusa</name>
    <dbReference type="NCBI Taxonomy" id="390896"/>
    <lineage>
        <taxon>Eukaryota</taxon>
        <taxon>Fungi</taxon>
        <taxon>Dikarya</taxon>
        <taxon>Ascomycota</taxon>
        <taxon>Pezizomycotina</taxon>
        <taxon>Dothideomycetes</taxon>
        <taxon>Pleosporomycetidae</taxon>
        <taxon>Pleosporales</taxon>
        <taxon>Massarineae</taxon>
        <taxon>Trematosphaeriaceae</taxon>
        <taxon>Trematosphaeria</taxon>
    </lineage>
</organism>
<dbReference type="EMBL" id="ML987201">
    <property type="protein sequence ID" value="KAF2245183.1"/>
    <property type="molecule type" value="Genomic_DNA"/>
</dbReference>